<evidence type="ECO:0000256" key="1">
    <source>
        <dbReference type="ARBA" id="ARBA00004141"/>
    </source>
</evidence>
<feature type="transmembrane region" description="Helical" evidence="6">
    <location>
        <begin position="126"/>
        <end position="146"/>
    </location>
</feature>
<dbReference type="Pfam" id="PF01940">
    <property type="entry name" value="DUF92"/>
    <property type="match status" value="1"/>
</dbReference>
<feature type="transmembrane region" description="Helical" evidence="6">
    <location>
        <begin position="6"/>
        <end position="27"/>
    </location>
</feature>
<proteinExistence type="inferred from homology"/>
<accession>A0A9Y1BT41</accession>
<feature type="transmembrane region" description="Helical" evidence="6">
    <location>
        <begin position="248"/>
        <end position="268"/>
    </location>
</feature>
<reference evidence="7" key="1">
    <citation type="journal article" date="2022" name="Nat. Microbiol.">
        <title>Unique mobile elements and scalable gene flow at the prokaryote-eukaryote boundary revealed by circularized Asgard archaea genomes.</title>
        <authorList>
            <person name="Wu F."/>
            <person name="Speth D.R."/>
            <person name="Philosof A."/>
            <person name="Cremiere A."/>
            <person name="Narayanan A."/>
            <person name="Barco R.A."/>
            <person name="Connon S.A."/>
            <person name="Amend J.P."/>
            <person name="Antoshechkin I.A."/>
            <person name="Orphan V.J."/>
        </authorList>
    </citation>
    <scope>NUCLEOTIDE SEQUENCE</scope>
    <source>
        <strain evidence="7">PR6</strain>
    </source>
</reference>
<evidence type="ECO:0000256" key="5">
    <source>
        <dbReference type="ARBA" id="ARBA00023136"/>
    </source>
</evidence>
<dbReference type="Proteomes" id="UP001200513">
    <property type="component" value="Chromosome"/>
</dbReference>
<evidence type="ECO:0000256" key="3">
    <source>
        <dbReference type="ARBA" id="ARBA00022692"/>
    </source>
</evidence>
<organism evidence="7">
    <name type="scientific">Candidatus Heimdallarchaeum endolithica</name>
    <dbReference type="NCBI Taxonomy" id="2876572"/>
    <lineage>
        <taxon>Archaea</taxon>
        <taxon>Promethearchaeati</taxon>
        <taxon>Candidatus Heimdallarchaeota</taxon>
        <taxon>Candidatus Heimdallarchaeia (ex Rinke et al. 2021) (nom. nud.)</taxon>
        <taxon>Candidatus Heimdallarchaeales</taxon>
        <taxon>Candidatus Heimdallarchaeaceae</taxon>
        <taxon>Candidatus Heimdallarchaeum</taxon>
    </lineage>
</organism>
<keyword evidence="3 6" id="KW-0812">Transmembrane</keyword>
<feature type="transmembrane region" description="Helical" evidence="6">
    <location>
        <begin position="280"/>
        <end position="311"/>
    </location>
</feature>
<dbReference type="InterPro" id="IPR002794">
    <property type="entry name" value="DUF92_TMEM19"/>
</dbReference>
<name>A0A9Y1BT41_9ARCH</name>
<sequence length="523" mass="57673">MAINTLTLNILGLVILFIFVFSVLATAEILKRKHLLGGKTSRKLIHILVGNVVIVFPFIFSKLWFALVGPLFFVLFTYLTCPGSPIKKIRLKSVEEGHTYGTVFYAISLTVLVILFFEPEHFSQKNVIIFASFLPLVWGDGISAVVGLKYGKKGEFKIFQDKKSLIGSWSLTISSLVVVTIILTFFKINFFVSLYIGLLVSFISTIIEVVSPKGLDNITIPLVNALVLYLMFKSLNENYNRLEERISKTIILVALCLSFVIAVTSILVKALTWDGALAGFFFGIAIFGLGGWSWGAMYFAFFLIGSLTTFFKKKEKREVINEFEKGSTARDSLQASVNSIIPVIAALLNILFPSNLFTVITAGALATSLSDTLSTEIGSLSKKNPREAIKPWKEAIKGDPGAVSVLGTLASVLGSGIIAFTGWLASLFEKTSLFHNNSLLLILLITLSGFIGAYFDSIFAETIQRLNRCVICGKITEKTYHCETKTEHFRGIKFIKNDLVNLLSIAVGSICAIIFVFLFGLLY</sequence>
<evidence type="ECO:0000313" key="7">
    <source>
        <dbReference type="EMBL" id="UJG44761.1"/>
    </source>
</evidence>
<keyword evidence="5 6" id="KW-0472">Membrane</keyword>
<evidence type="ECO:0000256" key="4">
    <source>
        <dbReference type="ARBA" id="ARBA00022989"/>
    </source>
</evidence>
<feature type="transmembrane region" description="Helical" evidence="6">
    <location>
        <begin position="99"/>
        <end position="117"/>
    </location>
</feature>
<feature type="transmembrane region" description="Helical" evidence="6">
    <location>
        <begin position="48"/>
        <end position="79"/>
    </location>
</feature>
<dbReference type="GO" id="GO:0016020">
    <property type="term" value="C:membrane"/>
    <property type="evidence" value="ECO:0007669"/>
    <property type="project" value="UniProtKB-SubCell"/>
</dbReference>
<feature type="transmembrane region" description="Helical" evidence="6">
    <location>
        <begin position="437"/>
        <end position="455"/>
    </location>
</feature>
<feature type="transmembrane region" description="Helical" evidence="6">
    <location>
        <begin position="401"/>
        <end position="425"/>
    </location>
</feature>
<feature type="transmembrane region" description="Helical" evidence="6">
    <location>
        <begin position="193"/>
        <end position="212"/>
    </location>
</feature>
<protein>
    <submittedName>
        <fullName evidence="7">DUF92 domain-containing protein</fullName>
    </submittedName>
</protein>
<dbReference type="EMBL" id="CP084167">
    <property type="protein sequence ID" value="UJG44761.1"/>
    <property type="molecule type" value="Genomic_DNA"/>
</dbReference>
<evidence type="ECO:0000256" key="2">
    <source>
        <dbReference type="ARBA" id="ARBA00009012"/>
    </source>
</evidence>
<comment type="subcellular location">
    <subcellularLocation>
        <location evidence="1">Membrane</location>
        <topology evidence="1">Multi-pass membrane protein</topology>
    </subcellularLocation>
</comment>
<comment type="similarity">
    <text evidence="2">Belongs to the TMEM19 family.</text>
</comment>
<feature type="transmembrane region" description="Helical" evidence="6">
    <location>
        <begin position="499"/>
        <end position="522"/>
    </location>
</feature>
<dbReference type="PANTHER" id="PTHR13353:SF5">
    <property type="entry name" value="TRANSMEMBRANE PROTEIN 19"/>
    <property type="match status" value="1"/>
</dbReference>
<dbReference type="AlphaFoldDB" id="A0A9Y1BT41"/>
<keyword evidence="4 6" id="KW-1133">Transmembrane helix</keyword>
<feature type="transmembrane region" description="Helical" evidence="6">
    <location>
        <begin position="166"/>
        <end position="186"/>
    </location>
</feature>
<gene>
    <name evidence="7" type="ORF">K9W46_06150</name>
</gene>
<evidence type="ECO:0000256" key="6">
    <source>
        <dbReference type="SAM" id="Phobius"/>
    </source>
</evidence>
<dbReference type="PANTHER" id="PTHR13353">
    <property type="entry name" value="TRANSMEMBRANE PROTEIN 19"/>
    <property type="match status" value="1"/>
</dbReference>